<dbReference type="EMBL" id="FQUO01000015">
    <property type="protein sequence ID" value="SHF99085.1"/>
    <property type="molecule type" value="Genomic_DNA"/>
</dbReference>
<evidence type="ECO:0000313" key="1">
    <source>
        <dbReference type="EMBL" id="SHF99085.1"/>
    </source>
</evidence>
<dbReference type="InterPro" id="IPR029033">
    <property type="entry name" value="His_PPase_superfam"/>
</dbReference>
<reference evidence="1 2" key="1">
    <citation type="submission" date="2016-11" db="EMBL/GenBank/DDBJ databases">
        <authorList>
            <person name="Jaros S."/>
            <person name="Januszkiewicz K."/>
            <person name="Wedrychowicz H."/>
        </authorList>
    </citation>
    <scope>NUCLEOTIDE SEQUENCE [LARGE SCALE GENOMIC DNA]</scope>
    <source>
        <strain evidence="1 2">DSM 26897</strain>
    </source>
</reference>
<protein>
    <submittedName>
        <fullName evidence="1">Histidine phosphatase superfamily (Branch 1)</fullName>
    </submittedName>
</protein>
<dbReference type="OrthoDB" id="3296006at2"/>
<accession>A0A1M5G5R0</accession>
<dbReference type="PROSITE" id="PS51257">
    <property type="entry name" value="PROKAR_LIPOPROTEIN"/>
    <property type="match status" value="1"/>
</dbReference>
<organism evidence="1 2">
    <name type="scientific">Cnuella takakiae</name>
    <dbReference type="NCBI Taxonomy" id="1302690"/>
    <lineage>
        <taxon>Bacteria</taxon>
        <taxon>Pseudomonadati</taxon>
        <taxon>Bacteroidota</taxon>
        <taxon>Chitinophagia</taxon>
        <taxon>Chitinophagales</taxon>
        <taxon>Chitinophagaceae</taxon>
        <taxon>Cnuella</taxon>
    </lineage>
</organism>
<dbReference type="STRING" id="1302690.BUE76_10875"/>
<dbReference type="Pfam" id="PF00300">
    <property type="entry name" value="His_Phos_1"/>
    <property type="match status" value="1"/>
</dbReference>
<evidence type="ECO:0000313" key="2">
    <source>
        <dbReference type="Proteomes" id="UP000184368"/>
    </source>
</evidence>
<dbReference type="InterPro" id="IPR013078">
    <property type="entry name" value="His_Pase_superF_clade-1"/>
</dbReference>
<dbReference type="RefSeq" id="WP_073046108.1">
    <property type="nucleotide sequence ID" value="NZ_FQUO01000015.1"/>
</dbReference>
<name>A0A1M5G5R0_9BACT</name>
<dbReference type="AlphaFoldDB" id="A0A1M5G5R0"/>
<gene>
    <name evidence="1" type="ORF">SAMN05444008_115114</name>
</gene>
<dbReference type="CDD" id="cd07067">
    <property type="entry name" value="HP_PGM_like"/>
    <property type="match status" value="1"/>
</dbReference>
<dbReference type="Gene3D" id="3.40.50.1240">
    <property type="entry name" value="Phosphoglycerate mutase-like"/>
    <property type="match status" value="1"/>
</dbReference>
<proteinExistence type="predicted"/>
<keyword evidence="2" id="KW-1185">Reference proteome</keyword>
<sequence length="163" mass="17770">MVRTVLALAVLFASCKTTSFYVVRHAEKEAAPANDMMTTDVPLSAAGQERAVALRDQLKDKGIGTIYSTPTNRTTGTVRPLSAATGVAIQLYNPQDPIFIKNLVRHKGAPVLVVGHSNTVDDMVNTLTGKSLLQDLPDNQYGDLFLVKVRGKKTELVKERYGR</sequence>
<dbReference type="SUPFAM" id="SSF53254">
    <property type="entry name" value="Phosphoglycerate mutase-like"/>
    <property type="match status" value="1"/>
</dbReference>
<dbReference type="SMART" id="SM00855">
    <property type="entry name" value="PGAM"/>
    <property type="match status" value="1"/>
</dbReference>
<dbReference type="Proteomes" id="UP000184368">
    <property type="component" value="Unassembled WGS sequence"/>
</dbReference>